<protein>
    <recommendedName>
        <fullName evidence="6">SURF1-like protein</fullName>
    </recommendedName>
</protein>
<evidence type="ECO:0000313" key="8">
    <source>
        <dbReference type="Proteomes" id="UP000501090"/>
    </source>
</evidence>
<dbReference type="EMBL" id="CP028940">
    <property type="protein sequence ID" value="QKM61307.1"/>
    <property type="molecule type" value="Genomic_DNA"/>
</dbReference>
<dbReference type="PANTHER" id="PTHR23427">
    <property type="entry name" value="SURFEIT LOCUS PROTEIN"/>
    <property type="match status" value="1"/>
</dbReference>
<accession>A0A6M9PQZ9</accession>
<evidence type="ECO:0000313" key="7">
    <source>
        <dbReference type="EMBL" id="QKM61307.1"/>
    </source>
</evidence>
<dbReference type="PANTHER" id="PTHR23427:SF2">
    <property type="entry name" value="SURFEIT LOCUS PROTEIN 1"/>
    <property type="match status" value="1"/>
</dbReference>
<sequence length="261" mass="29330">MNIFSSLIKHRIVATLSALVVIGIGCSAGIWQLSRAEQKVRLGESLASRLVMPILNANTEELTLELAAERRITARGSFLKDEAVWLENRPRPIPEGVSNSAQAGFYLMMPLLLEGQKKVLWVNRGWAPRNPLNRVELPPISTPDTIVVIDGVGFAHPGRVYELGQQIEAASKPRIEQNFELSKEAKLHQWDQLPLIVRESGSNKSDGLVRNWPLPTNGVDRHYAYAFQWFALAACGFLFWLISGLMQYRRQQQIDFGDQGE</sequence>
<dbReference type="KEGG" id="pard:DN92_09860"/>
<comment type="subcellular location">
    <subcellularLocation>
        <location evidence="6">Cell membrane</location>
        <topology evidence="6">Multi-pass membrane protein</topology>
    </subcellularLocation>
    <subcellularLocation>
        <location evidence="1">Membrane</location>
    </subcellularLocation>
</comment>
<dbReference type="AlphaFoldDB" id="A0A6M9PQZ9"/>
<evidence type="ECO:0000256" key="4">
    <source>
        <dbReference type="ARBA" id="ARBA00022989"/>
    </source>
</evidence>
<feature type="transmembrane region" description="Helical" evidence="6">
    <location>
        <begin position="12"/>
        <end position="31"/>
    </location>
</feature>
<evidence type="ECO:0000256" key="2">
    <source>
        <dbReference type="ARBA" id="ARBA00007165"/>
    </source>
</evidence>
<name>A0A6M9PQZ9_9BURK</name>
<feature type="transmembrane region" description="Helical" evidence="6">
    <location>
        <begin position="223"/>
        <end position="242"/>
    </location>
</feature>
<comment type="similarity">
    <text evidence="2 6">Belongs to the SURF1 family.</text>
</comment>
<keyword evidence="4 6" id="KW-1133">Transmembrane helix</keyword>
<dbReference type="Pfam" id="PF02104">
    <property type="entry name" value="SURF1"/>
    <property type="match status" value="1"/>
</dbReference>
<evidence type="ECO:0000256" key="5">
    <source>
        <dbReference type="ARBA" id="ARBA00023136"/>
    </source>
</evidence>
<dbReference type="InterPro" id="IPR002994">
    <property type="entry name" value="Surf1/Shy1"/>
</dbReference>
<gene>
    <name evidence="7" type="ORF">DN92_09860</name>
</gene>
<dbReference type="InterPro" id="IPR045214">
    <property type="entry name" value="Surf1/Surf4"/>
</dbReference>
<dbReference type="Proteomes" id="UP000501090">
    <property type="component" value="Chromosome"/>
</dbReference>
<evidence type="ECO:0000256" key="3">
    <source>
        <dbReference type="ARBA" id="ARBA00022692"/>
    </source>
</evidence>
<dbReference type="RefSeq" id="WP_173961070.1">
    <property type="nucleotide sequence ID" value="NZ_CBCSCC010000001.1"/>
</dbReference>
<keyword evidence="8" id="KW-1185">Reference proteome</keyword>
<evidence type="ECO:0000256" key="1">
    <source>
        <dbReference type="ARBA" id="ARBA00004370"/>
    </source>
</evidence>
<proteinExistence type="inferred from homology"/>
<dbReference type="CDD" id="cd06662">
    <property type="entry name" value="SURF1"/>
    <property type="match status" value="1"/>
</dbReference>
<keyword evidence="3 6" id="KW-0812">Transmembrane</keyword>
<organism evidence="7 8">
    <name type="scientific">Polynucleobacter arcticus</name>
    <dbReference type="NCBI Taxonomy" id="1743165"/>
    <lineage>
        <taxon>Bacteria</taxon>
        <taxon>Pseudomonadati</taxon>
        <taxon>Pseudomonadota</taxon>
        <taxon>Betaproteobacteria</taxon>
        <taxon>Burkholderiales</taxon>
        <taxon>Burkholderiaceae</taxon>
        <taxon>Polynucleobacter</taxon>
    </lineage>
</organism>
<evidence type="ECO:0000256" key="6">
    <source>
        <dbReference type="RuleBase" id="RU363076"/>
    </source>
</evidence>
<keyword evidence="6" id="KW-1003">Cell membrane</keyword>
<dbReference type="GO" id="GO:0005886">
    <property type="term" value="C:plasma membrane"/>
    <property type="evidence" value="ECO:0007669"/>
    <property type="project" value="UniProtKB-SubCell"/>
</dbReference>
<dbReference type="PROSITE" id="PS50895">
    <property type="entry name" value="SURF1"/>
    <property type="match status" value="1"/>
</dbReference>
<reference evidence="7 8" key="1">
    <citation type="submission" date="2018-04" db="EMBL/GenBank/DDBJ databases">
        <title>Polynucleobacter sp. UK-Long2-W17 genome.</title>
        <authorList>
            <person name="Hahn M.W."/>
        </authorList>
    </citation>
    <scope>NUCLEOTIDE SEQUENCE [LARGE SCALE GENOMIC DNA]</scope>
    <source>
        <strain evidence="7 8">UK-Long2-W17</strain>
    </source>
</reference>
<keyword evidence="5 6" id="KW-0472">Membrane</keyword>